<sequence>MYDYDCLLQSMYDIYGEDRYRKPSSHYYEKELVKTIQDCEANCEHMTVMLKKVKDYKHRTTQIRLLRDCADICGLTAKYIARMSYFSKHIAKLCAYICVVCGKECAKFPDRASQNCAEVCFHCARECKAFAMRS</sequence>
<reference evidence="2" key="1">
    <citation type="submission" date="2015-07" db="EMBL/GenBank/DDBJ databases">
        <title>Draft genome sequence of the purine-degrading Gottschalkia purinilyticum DSM 1384 (formerly Clostridium purinilyticum).</title>
        <authorList>
            <person name="Poehlein A."/>
            <person name="Schiel-Bengelsdorf B."/>
            <person name="Bengelsdorf F.R."/>
            <person name="Daniel R."/>
            <person name="Duerre P."/>
        </authorList>
    </citation>
    <scope>NUCLEOTIDE SEQUENCE [LARGE SCALE GENOMIC DNA]</scope>
    <source>
        <strain evidence="2">DSM 1384</strain>
    </source>
</reference>
<dbReference type="PANTHER" id="PTHR37310">
    <property type="entry name" value="CYTOPLASMIC PROTEIN-RELATED"/>
    <property type="match status" value="1"/>
</dbReference>
<dbReference type="InterPro" id="IPR005560">
    <property type="entry name" value="Csp_YhjQ"/>
</dbReference>
<proteinExistence type="predicted"/>
<dbReference type="CDD" id="cd08026">
    <property type="entry name" value="DUF326"/>
    <property type="match status" value="1"/>
</dbReference>
<dbReference type="AlphaFoldDB" id="A0A0L0W8E7"/>
<dbReference type="Gene3D" id="1.20.1270.360">
    <property type="match status" value="1"/>
</dbReference>
<dbReference type="PANTHER" id="PTHR37310:SF1">
    <property type="entry name" value="CYTOPLASMIC PROTEIN"/>
    <property type="match status" value="1"/>
</dbReference>
<evidence type="ECO:0000313" key="1">
    <source>
        <dbReference type="EMBL" id="KNF07722.1"/>
    </source>
</evidence>
<comment type="caution">
    <text evidence="1">The sequence shown here is derived from an EMBL/GenBank/DDBJ whole genome shotgun (WGS) entry which is preliminary data.</text>
</comment>
<dbReference type="Proteomes" id="UP000037267">
    <property type="component" value="Unassembled WGS sequence"/>
</dbReference>
<dbReference type="EMBL" id="LGSS01000013">
    <property type="protein sequence ID" value="KNF07722.1"/>
    <property type="molecule type" value="Genomic_DNA"/>
</dbReference>
<name>A0A0L0W8E7_GOTPU</name>
<evidence type="ECO:0000313" key="2">
    <source>
        <dbReference type="Proteomes" id="UP000037267"/>
    </source>
</evidence>
<accession>A0A0L0W8E7</accession>
<gene>
    <name evidence="1" type="ORF">CLPU_13c00640</name>
</gene>
<dbReference type="RefSeq" id="WP_200898586.1">
    <property type="nucleotide sequence ID" value="NZ_LGSS01000013.1"/>
</dbReference>
<dbReference type="STRING" id="1503.CLPU_13c00640"/>
<dbReference type="Pfam" id="PF03860">
    <property type="entry name" value="Csp"/>
    <property type="match status" value="1"/>
</dbReference>
<protein>
    <recommendedName>
        <fullName evidence="3">Ferredoxin</fullName>
    </recommendedName>
</protein>
<organism evidence="1 2">
    <name type="scientific">Gottschalkia purinilytica</name>
    <name type="common">Clostridium purinilyticum</name>
    <dbReference type="NCBI Taxonomy" id="1503"/>
    <lineage>
        <taxon>Bacteria</taxon>
        <taxon>Bacillati</taxon>
        <taxon>Bacillota</taxon>
        <taxon>Tissierellia</taxon>
        <taxon>Tissierellales</taxon>
        <taxon>Gottschalkiaceae</taxon>
        <taxon>Gottschalkia</taxon>
    </lineage>
</organism>
<keyword evidence="2" id="KW-1185">Reference proteome</keyword>
<dbReference type="InterPro" id="IPR044543">
    <property type="entry name" value="YHJQ-like"/>
</dbReference>
<evidence type="ECO:0008006" key="3">
    <source>
        <dbReference type="Google" id="ProtNLM"/>
    </source>
</evidence>